<reference evidence="1 2" key="1">
    <citation type="submission" date="2019-06" db="EMBL/GenBank/DDBJ databases">
        <title>Sequencing the genomes of 1000 actinobacteria strains.</title>
        <authorList>
            <person name="Klenk H.-P."/>
        </authorList>
    </citation>
    <scope>NUCLEOTIDE SEQUENCE [LARGE SCALE GENOMIC DNA]</scope>
    <source>
        <strain evidence="1 2">DSM 19828</strain>
    </source>
</reference>
<keyword evidence="2" id="KW-1185">Reference proteome</keyword>
<dbReference type="RefSeq" id="WP_141928887.1">
    <property type="nucleotide sequence ID" value="NZ_BAABCI010000022.1"/>
</dbReference>
<proteinExistence type="predicted"/>
<dbReference type="OrthoDB" id="9947299at2"/>
<accession>A0A542EIW2</accession>
<evidence type="ECO:0000313" key="1">
    <source>
        <dbReference type="EMBL" id="TQJ15280.1"/>
    </source>
</evidence>
<evidence type="ECO:0000313" key="2">
    <source>
        <dbReference type="Proteomes" id="UP000320806"/>
    </source>
</evidence>
<dbReference type="Proteomes" id="UP000320806">
    <property type="component" value="Unassembled WGS sequence"/>
</dbReference>
<name>A0A542EIW2_9MICO</name>
<organism evidence="1 2">
    <name type="scientific">Yimella lutea</name>
    <dbReference type="NCBI Taxonomy" id="587872"/>
    <lineage>
        <taxon>Bacteria</taxon>
        <taxon>Bacillati</taxon>
        <taxon>Actinomycetota</taxon>
        <taxon>Actinomycetes</taxon>
        <taxon>Micrococcales</taxon>
        <taxon>Dermacoccaceae</taxon>
        <taxon>Yimella</taxon>
    </lineage>
</organism>
<gene>
    <name evidence="1" type="ORF">FB459_2819</name>
</gene>
<protein>
    <recommendedName>
        <fullName evidence="3">Excreted virulence factor EspC (Type VII ESX diderm)</fullName>
    </recommendedName>
</protein>
<dbReference type="EMBL" id="VFMO01000001">
    <property type="protein sequence ID" value="TQJ15280.1"/>
    <property type="molecule type" value="Genomic_DNA"/>
</dbReference>
<sequence>MKFSVDPLDLQASSRQLRHATNQVLQVPGGVRNALIAVDGACGDEGCSSLSFNLATKWELALGMLVDGGGCLADSLATAGGAYSRNEALVLAAMRSVQ</sequence>
<comment type="caution">
    <text evidence="1">The sequence shown here is derived from an EMBL/GenBank/DDBJ whole genome shotgun (WGS) entry which is preliminary data.</text>
</comment>
<dbReference type="AlphaFoldDB" id="A0A542EIW2"/>
<evidence type="ECO:0008006" key="3">
    <source>
        <dbReference type="Google" id="ProtNLM"/>
    </source>
</evidence>